<dbReference type="FunFam" id="3.10.20.90:FF:000071">
    <property type="entry name" value="Protein kinase C"/>
    <property type="match status" value="1"/>
</dbReference>
<dbReference type="Proteomes" id="UP001249851">
    <property type="component" value="Unassembled WGS sequence"/>
</dbReference>
<keyword evidence="2" id="KW-0418">Kinase</keyword>
<dbReference type="InterPro" id="IPR053793">
    <property type="entry name" value="PB1-like"/>
</dbReference>
<dbReference type="EMBL" id="JARQWQ010000055">
    <property type="protein sequence ID" value="KAK2556454.1"/>
    <property type="molecule type" value="Genomic_DNA"/>
</dbReference>
<protein>
    <submittedName>
        <fullName evidence="2">Protein kinase C iota type</fullName>
    </submittedName>
</protein>
<name>A0AAD9Q843_ACRCE</name>
<dbReference type="AlphaFoldDB" id="A0AAD9Q843"/>
<comment type="caution">
    <text evidence="2">The sequence shown here is derived from an EMBL/GenBank/DDBJ whole genome shotgun (WGS) entry which is preliminary data.</text>
</comment>
<evidence type="ECO:0000313" key="2">
    <source>
        <dbReference type="EMBL" id="KAK2556454.1"/>
    </source>
</evidence>
<dbReference type="PROSITE" id="PS51745">
    <property type="entry name" value="PB1"/>
    <property type="match status" value="1"/>
</dbReference>
<gene>
    <name evidence="2" type="ORF">P5673_021341</name>
</gene>
<evidence type="ECO:0000313" key="3">
    <source>
        <dbReference type="Proteomes" id="UP001249851"/>
    </source>
</evidence>
<dbReference type="GO" id="GO:0016301">
    <property type="term" value="F:kinase activity"/>
    <property type="evidence" value="ECO:0007669"/>
    <property type="project" value="UniProtKB-KW"/>
</dbReference>
<feature type="domain" description="PB1" evidence="1">
    <location>
        <begin position="88"/>
        <end position="171"/>
    </location>
</feature>
<sequence>MTEVRLGCLPVSMTSVAKNVYPVSASSDDLDTSNDDAIDSTEGVAPVVLTGYWEKEEQGILEEPAANNEEEIVYAVIEEYRHLTLYPPINLKAIFEGTIMVLSMETRITLEKFCEDMRDIFKFHEEEDFTMKWLDEEGDPCTISCQEELNEAIRLYELNRDSELVIHLFKGIPEEPGRLCDGETSKLKDILANAGIIADFGYHITVPFRGAGTITLEHGPVERDSYPCSHLCRKSAIIIVGQEGKGLNSPQKKE</sequence>
<evidence type="ECO:0000259" key="1">
    <source>
        <dbReference type="PROSITE" id="PS51745"/>
    </source>
</evidence>
<accession>A0AAD9Q843</accession>
<dbReference type="InterPro" id="IPR034877">
    <property type="entry name" value="PB1_aPKC"/>
</dbReference>
<reference evidence="2" key="2">
    <citation type="journal article" date="2023" name="Science">
        <title>Genomic signatures of disease resistance in endangered staghorn corals.</title>
        <authorList>
            <person name="Vollmer S.V."/>
            <person name="Selwyn J.D."/>
            <person name="Despard B.A."/>
            <person name="Roesel C.L."/>
        </authorList>
    </citation>
    <scope>NUCLEOTIDE SEQUENCE</scope>
    <source>
        <strain evidence="2">K2</strain>
    </source>
</reference>
<keyword evidence="3" id="KW-1185">Reference proteome</keyword>
<dbReference type="Pfam" id="PF00564">
    <property type="entry name" value="PB1"/>
    <property type="match status" value="1"/>
</dbReference>
<keyword evidence="2" id="KW-0808">Transferase</keyword>
<dbReference type="SMART" id="SM00666">
    <property type="entry name" value="PB1"/>
    <property type="match status" value="1"/>
</dbReference>
<dbReference type="InterPro" id="IPR000270">
    <property type="entry name" value="PB1_dom"/>
</dbReference>
<dbReference type="Gene3D" id="3.10.20.90">
    <property type="entry name" value="Phosphatidylinositol 3-kinase Catalytic Subunit, Chain A, domain 1"/>
    <property type="match status" value="1"/>
</dbReference>
<proteinExistence type="predicted"/>
<organism evidence="2 3">
    <name type="scientific">Acropora cervicornis</name>
    <name type="common">Staghorn coral</name>
    <dbReference type="NCBI Taxonomy" id="6130"/>
    <lineage>
        <taxon>Eukaryota</taxon>
        <taxon>Metazoa</taxon>
        <taxon>Cnidaria</taxon>
        <taxon>Anthozoa</taxon>
        <taxon>Hexacorallia</taxon>
        <taxon>Scleractinia</taxon>
        <taxon>Astrocoeniina</taxon>
        <taxon>Acroporidae</taxon>
        <taxon>Acropora</taxon>
    </lineage>
</organism>
<reference evidence="2" key="1">
    <citation type="journal article" date="2023" name="G3 (Bethesda)">
        <title>Whole genome assembly and annotation of the endangered Caribbean coral Acropora cervicornis.</title>
        <authorList>
            <person name="Selwyn J.D."/>
            <person name="Vollmer S.V."/>
        </authorList>
    </citation>
    <scope>NUCLEOTIDE SEQUENCE</scope>
    <source>
        <strain evidence="2">K2</strain>
    </source>
</reference>
<dbReference type="SUPFAM" id="SSF54277">
    <property type="entry name" value="CAD &amp; PB1 domains"/>
    <property type="match status" value="1"/>
</dbReference>
<dbReference type="CDD" id="cd06404">
    <property type="entry name" value="PB1_aPKC"/>
    <property type="match status" value="1"/>
</dbReference>